<protein>
    <recommendedName>
        <fullName evidence="5">LppP/LprE lipoprotein</fullName>
    </recommendedName>
</protein>
<feature type="chain" id="PRO_5039216005" description="LppP/LprE lipoprotein" evidence="2">
    <location>
        <begin position="20"/>
        <end position="220"/>
    </location>
</feature>
<proteinExistence type="predicted"/>
<name>A0A375I382_9ACTN</name>
<evidence type="ECO:0000313" key="3">
    <source>
        <dbReference type="EMBL" id="SPF68500.1"/>
    </source>
</evidence>
<evidence type="ECO:0000313" key="4">
    <source>
        <dbReference type="Proteomes" id="UP000265962"/>
    </source>
</evidence>
<gene>
    <name evidence="3" type="ORF">PROPJV5_1480</name>
</gene>
<accession>A0A375I382</accession>
<feature type="compositionally biased region" description="Low complexity" evidence="1">
    <location>
        <begin position="46"/>
        <end position="74"/>
    </location>
</feature>
<organism evidence="3 4">
    <name type="scientific">Propionibacterium ruminifibrarum</name>
    <dbReference type="NCBI Taxonomy" id="1962131"/>
    <lineage>
        <taxon>Bacteria</taxon>
        <taxon>Bacillati</taxon>
        <taxon>Actinomycetota</taxon>
        <taxon>Actinomycetes</taxon>
        <taxon>Propionibacteriales</taxon>
        <taxon>Propionibacteriaceae</taxon>
        <taxon>Propionibacterium</taxon>
    </lineage>
</organism>
<sequence length="220" mass="22906">MKNTAMGKSITVVAGVAMAALLVGGCGTQGGQPERAASPEQSSVETTGTPQPTAWPTPTAATTEQTQQGGATEETPADVTVEDLLTAVSPDACQPSTRMIDGMVPLTTIDHIEYEPGHPWSPVYLDMAGLGYRQALSVFACGGANFIPNYLMLTGSGGELIGVVSLSDHTDTDHGDVRSMEQDGDSVRVTWVASGSAGANPVERSGTVRYEDGRLVYTED</sequence>
<evidence type="ECO:0008006" key="5">
    <source>
        <dbReference type="Google" id="ProtNLM"/>
    </source>
</evidence>
<keyword evidence="4" id="KW-1185">Reference proteome</keyword>
<feature type="region of interest" description="Disordered" evidence="1">
    <location>
        <begin position="28"/>
        <end position="76"/>
    </location>
</feature>
<reference evidence="4" key="1">
    <citation type="submission" date="2018-02" db="EMBL/GenBank/DDBJ databases">
        <authorList>
            <person name="Hornung B."/>
        </authorList>
    </citation>
    <scope>NUCLEOTIDE SEQUENCE [LARGE SCALE GENOMIC DNA]</scope>
</reference>
<dbReference type="Proteomes" id="UP000265962">
    <property type="component" value="Unassembled WGS sequence"/>
</dbReference>
<dbReference type="PROSITE" id="PS51257">
    <property type="entry name" value="PROKAR_LIPOPROTEIN"/>
    <property type="match status" value="1"/>
</dbReference>
<feature type="signal peptide" evidence="2">
    <location>
        <begin position="1"/>
        <end position="19"/>
    </location>
</feature>
<dbReference type="EMBL" id="OMOH01000005">
    <property type="protein sequence ID" value="SPF68500.1"/>
    <property type="molecule type" value="Genomic_DNA"/>
</dbReference>
<keyword evidence="2" id="KW-0732">Signal</keyword>
<dbReference type="AlphaFoldDB" id="A0A375I382"/>
<evidence type="ECO:0000256" key="1">
    <source>
        <dbReference type="SAM" id="MobiDB-lite"/>
    </source>
</evidence>
<evidence type="ECO:0000256" key="2">
    <source>
        <dbReference type="SAM" id="SignalP"/>
    </source>
</evidence>